<keyword evidence="2" id="KW-1185">Reference proteome</keyword>
<gene>
    <name evidence="1" type="ORF">I6K02_18860</name>
</gene>
<sequence>MTAQKELARWAAILIALPLAGCVAWVRPGTPPEVRDRDLAACEASAYNRVPPDVRTEMVSPGYITPPETWCREHHHHEHCRYMPGYYVPPEFANVDVNGDARDAQVGNCMTRQGYVQQTTF</sequence>
<dbReference type="AlphaFoldDB" id="A0A892IHU4"/>
<dbReference type="GeneID" id="93130344"/>
<reference evidence="1 2" key="1">
    <citation type="submission" date="2021-02" db="EMBL/GenBank/DDBJ databases">
        <title>FDA dAtabase for Regulatory Grade micrObial Sequences (FDA-ARGOS): Supporting development and validation of Infectious Disease Dx tests.</title>
        <authorList>
            <person name="Minogue T."/>
            <person name="Wolcott M."/>
            <person name="Wasieloski L."/>
            <person name="Aguilar W."/>
            <person name="Moore D."/>
            <person name="Jaissle J."/>
            <person name="Tallon L."/>
            <person name="Sadzewicz L."/>
            <person name="Zhao X."/>
            <person name="Boylan J."/>
            <person name="Ott S."/>
            <person name="Bowen H."/>
            <person name="Vavikolanu K."/>
            <person name="Mehta A."/>
            <person name="Aluvathingal J."/>
            <person name="Nadendla S."/>
            <person name="Yan Y."/>
            <person name="Sichtig H."/>
        </authorList>
    </citation>
    <scope>NUCLEOTIDE SEQUENCE [LARGE SCALE GENOMIC DNA]</scope>
    <source>
        <strain evidence="1 2">FDAARGOS_1272</strain>
    </source>
</reference>
<dbReference type="RefSeq" id="WP_123806725.1">
    <property type="nucleotide sequence ID" value="NZ_CABVPR010000025.1"/>
</dbReference>
<name>A0A892IHU4_9BURK</name>
<accession>A0A892IHU4</accession>
<proteinExistence type="predicted"/>
<evidence type="ECO:0000313" key="2">
    <source>
        <dbReference type="Proteomes" id="UP000625568"/>
    </source>
</evidence>
<organism evidence="1 2">
    <name type="scientific">Burkholderia dolosa</name>
    <dbReference type="NCBI Taxonomy" id="152500"/>
    <lineage>
        <taxon>Bacteria</taxon>
        <taxon>Pseudomonadati</taxon>
        <taxon>Pseudomonadota</taxon>
        <taxon>Betaproteobacteria</taxon>
        <taxon>Burkholderiales</taxon>
        <taxon>Burkholderiaceae</taxon>
        <taxon>Burkholderia</taxon>
        <taxon>Burkholderia cepacia complex</taxon>
    </lineage>
</organism>
<dbReference type="EMBL" id="CP069483">
    <property type="protein sequence ID" value="QRO80390.1"/>
    <property type="molecule type" value="Genomic_DNA"/>
</dbReference>
<dbReference type="Proteomes" id="UP000625568">
    <property type="component" value="Chromosome 2"/>
</dbReference>
<evidence type="ECO:0000313" key="1">
    <source>
        <dbReference type="EMBL" id="QRO80390.1"/>
    </source>
</evidence>
<protein>
    <submittedName>
        <fullName evidence="1">Uncharacterized protein</fullName>
    </submittedName>
</protein>